<dbReference type="GO" id="GO:0016779">
    <property type="term" value="F:nucleotidyltransferase activity"/>
    <property type="evidence" value="ECO:0007669"/>
    <property type="project" value="InterPro"/>
</dbReference>
<evidence type="ECO:0000313" key="2">
    <source>
        <dbReference type="EMBL" id="OGF21801.1"/>
    </source>
</evidence>
<dbReference type="AlphaFoldDB" id="A0A1F5S697"/>
<dbReference type="PANTHER" id="PTHR43449:SF1">
    <property type="entry name" value="POLYMERASE BETA NUCLEOTIDYLTRANSFERASE DOMAIN-CONTAINING PROTEIN"/>
    <property type="match status" value="1"/>
</dbReference>
<dbReference type="STRING" id="1797985.A2Y83_02395"/>
<evidence type="ECO:0000259" key="1">
    <source>
        <dbReference type="Pfam" id="PF01909"/>
    </source>
</evidence>
<evidence type="ECO:0000313" key="3">
    <source>
        <dbReference type="Proteomes" id="UP000178323"/>
    </source>
</evidence>
<reference evidence="2 3" key="1">
    <citation type="journal article" date="2016" name="Nat. Commun.">
        <title>Thousands of microbial genomes shed light on interconnected biogeochemical processes in an aquifer system.</title>
        <authorList>
            <person name="Anantharaman K."/>
            <person name="Brown C.T."/>
            <person name="Hug L.A."/>
            <person name="Sharon I."/>
            <person name="Castelle C.J."/>
            <person name="Probst A.J."/>
            <person name="Thomas B.C."/>
            <person name="Singh A."/>
            <person name="Wilkins M.J."/>
            <person name="Karaoz U."/>
            <person name="Brodie E.L."/>
            <person name="Williams K.H."/>
            <person name="Hubbard S.S."/>
            <person name="Banfield J.F."/>
        </authorList>
    </citation>
    <scope>NUCLEOTIDE SEQUENCE [LARGE SCALE GENOMIC DNA]</scope>
</reference>
<dbReference type="Gene3D" id="3.30.460.10">
    <property type="entry name" value="Beta Polymerase, domain 2"/>
    <property type="match status" value="1"/>
</dbReference>
<protein>
    <recommendedName>
        <fullName evidence="1">Polymerase nucleotidyl transferase domain-containing protein</fullName>
    </recommendedName>
</protein>
<dbReference type="InterPro" id="IPR043519">
    <property type="entry name" value="NT_sf"/>
</dbReference>
<sequence>MAKKTIPKKVKKEIEKFVETLKKDKLPIKELILFGSYAKGNPRKWSDIDLCVVSPKFKDSWDATTYLWKKRIIFDVNYTIEPVGFSPKDFRESSSLINEIKKNRHTDYIIFFQKQKEVNHKCLLLIKSRLLEAVRSKISYKKRGLLS</sequence>
<dbReference type="CDD" id="cd05403">
    <property type="entry name" value="NT_KNTase_like"/>
    <property type="match status" value="1"/>
</dbReference>
<dbReference type="Pfam" id="PF01909">
    <property type="entry name" value="NTP_transf_2"/>
    <property type="match status" value="1"/>
</dbReference>
<feature type="domain" description="Polymerase nucleotidyl transferase" evidence="1">
    <location>
        <begin position="14"/>
        <end position="104"/>
    </location>
</feature>
<comment type="caution">
    <text evidence="2">The sequence shown here is derived from an EMBL/GenBank/DDBJ whole genome shotgun (WGS) entry which is preliminary data.</text>
</comment>
<dbReference type="EMBL" id="MFFS01000051">
    <property type="protein sequence ID" value="OGF21801.1"/>
    <property type="molecule type" value="Genomic_DNA"/>
</dbReference>
<gene>
    <name evidence="2" type="ORF">A2Y83_02395</name>
</gene>
<accession>A0A1F5S697</accession>
<organism evidence="2 3">
    <name type="scientific">Candidatus Falkowbacteria bacterium RBG_13_39_14</name>
    <dbReference type="NCBI Taxonomy" id="1797985"/>
    <lineage>
        <taxon>Bacteria</taxon>
        <taxon>Candidatus Falkowiibacteriota</taxon>
    </lineage>
</organism>
<dbReference type="PANTHER" id="PTHR43449">
    <property type="entry name" value="NUCLEOTIDYLTRANSFERASE"/>
    <property type="match status" value="1"/>
</dbReference>
<dbReference type="InterPro" id="IPR002934">
    <property type="entry name" value="Polymerase_NTP_transf_dom"/>
</dbReference>
<dbReference type="SUPFAM" id="SSF81301">
    <property type="entry name" value="Nucleotidyltransferase"/>
    <property type="match status" value="1"/>
</dbReference>
<name>A0A1F5S697_9BACT</name>
<dbReference type="Proteomes" id="UP000178323">
    <property type="component" value="Unassembled WGS sequence"/>
</dbReference>
<proteinExistence type="predicted"/>